<evidence type="ECO:0000313" key="3">
    <source>
        <dbReference type="Proteomes" id="UP000663866"/>
    </source>
</evidence>
<sequence length="44" mass="4979">AYQHQEKQLYAKIFSKMATNNEKTSDQATNGDTKQNKDETATSN</sequence>
<proteinExistence type="predicted"/>
<evidence type="ECO:0000313" key="2">
    <source>
        <dbReference type="EMBL" id="CAF4685715.1"/>
    </source>
</evidence>
<feature type="compositionally biased region" description="Basic and acidic residues" evidence="1">
    <location>
        <begin position="34"/>
        <end position="44"/>
    </location>
</feature>
<dbReference type="Proteomes" id="UP000663866">
    <property type="component" value="Unassembled WGS sequence"/>
</dbReference>
<feature type="non-terminal residue" evidence="2">
    <location>
        <position position="1"/>
    </location>
</feature>
<comment type="caution">
    <text evidence="2">The sequence shown here is derived from an EMBL/GenBank/DDBJ whole genome shotgun (WGS) entry which is preliminary data.</text>
</comment>
<gene>
    <name evidence="2" type="ORF">OVN521_LOCUS47888</name>
</gene>
<feature type="region of interest" description="Disordered" evidence="1">
    <location>
        <begin position="17"/>
        <end position="44"/>
    </location>
</feature>
<reference evidence="2" key="1">
    <citation type="submission" date="2021-02" db="EMBL/GenBank/DDBJ databases">
        <authorList>
            <person name="Nowell W R."/>
        </authorList>
    </citation>
    <scope>NUCLEOTIDE SEQUENCE</scope>
</reference>
<evidence type="ECO:0000256" key="1">
    <source>
        <dbReference type="SAM" id="MobiDB-lite"/>
    </source>
</evidence>
<accession>A0A821HPL0</accession>
<keyword evidence="3" id="KW-1185">Reference proteome</keyword>
<dbReference type="EMBL" id="CAJOBG010096466">
    <property type="protein sequence ID" value="CAF4685715.1"/>
    <property type="molecule type" value="Genomic_DNA"/>
</dbReference>
<name>A0A821HPL0_9BILA</name>
<organism evidence="2 3">
    <name type="scientific">Rotaria magnacalcarata</name>
    <dbReference type="NCBI Taxonomy" id="392030"/>
    <lineage>
        <taxon>Eukaryota</taxon>
        <taxon>Metazoa</taxon>
        <taxon>Spiralia</taxon>
        <taxon>Gnathifera</taxon>
        <taxon>Rotifera</taxon>
        <taxon>Eurotatoria</taxon>
        <taxon>Bdelloidea</taxon>
        <taxon>Philodinida</taxon>
        <taxon>Philodinidae</taxon>
        <taxon>Rotaria</taxon>
    </lineage>
</organism>
<dbReference type="AlphaFoldDB" id="A0A821HPL0"/>
<feature type="compositionally biased region" description="Polar residues" evidence="1">
    <location>
        <begin position="17"/>
        <end position="33"/>
    </location>
</feature>
<protein>
    <submittedName>
        <fullName evidence="2">Uncharacterized protein</fullName>
    </submittedName>
</protein>